<sequence>MHVSIEISGSSSPSSRENAPFQMINLADLILDVAPLSMEVNSDVLPCVQTSLAKDPSPGNDSSEKAEENVHDHVASERRSKNKVELIVNVEELTSDEEPLTNIVTPSIAKRLQKCKGKTVAFKDSPSREVKRKYDGLKGTPSRSSIGKSPIGPIRSWSKVVTHTRKRKVVSSSESEFDVAKDAPGPVTSKKSIIAQLKEMCKELEDSIRSSIATKIKLETLIKVMMEEEKKEVVQGDDANEATDDEDYVGEDDVDEVKEEEA</sequence>
<name>A0A9D5GX04_PEA</name>
<gene>
    <name evidence="2" type="ORF">KIW84_012656</name>
</gene>
<feature type="compositionally biased region" description="Basic and acidic residues" evidence="1">
    <location>
        <begin position="126"/>
        <end position="136"/>
    </location>
</feature>
<evidence type="ECO:0000256" key="1">
    <source>
        <dbReference type="SAM" id="MobiDB-lite"/>
    </source>
</evidence>
<comment type="caution">
    <text evidence="2">The sequence shown here is derived from an EMBL/GenBank/DDBJ whole genome shotgun (WGS) entry which is preliminary data.</text>
</comment>
<dbReference type="Gramene" id="Psat01G0265600-T1">
    <property type="protein sequence ID" value="KAI5444123.1"/>
    <property type="gene ID" value="KIW84_012656"/>
</dbReference>
<protein>
    <submittedName>
        <fullName evidence="2">Uncharacterized protein</fullName>
    </submittedName>
</protein>
<feature type="region of interest" description="Disordered" evidence="1">
    <location>
        <begin position="50"/>
        <end position="81"/>
    </location>
</feature>
<accession>A0A9D5GX04</accession>
<organism evidence="2 3">
    <name type="scientific">Pisum sativum</name>
    <name type="common">Garden pea</name>
    <name type="synonym">Lathyrus oleraceus</name>
    <dbReference type="NCBI Taxonomy" id="3888"/>
    <lineage>
        <taxon>Eukaryota</taxon>
        <taxon>Viridiplantae</taxon>
        <taxon>Streptophyta</taxon>
        <taxon>Embryophyta</taxon>
        <taxon>Tracheophyta</taxon>
        <taxon>Spermatophyta</taxon>
        <taxon>Magnoliopsida</taxon>
        <taxon>eudicotyledons</taxon>
        <taxon>Gunneridae</taxon>
        <taxon>Pentapetalae</taxon>
        <taxon>rosids</taxon>
        <taxon>fabids</taxon>
        <taxon>Fabales</taxon>
        <taxon>Fabaceae</taxon>
        <taxon>Papilionoideae</taxon>
        <taxon>50 kb inversion clade</taxon>
        <taxon>NPAAA clade</taxon>
        <taxon>Hologalegina</taxon>
        <taxon>IRL clade</taxon>
        <taxon>Fabeae</taxon>
        <taxon>Lathyrus</taxon>
    </lineage>
</organism>
<feature type="compositionally biased region" description="Acidic residues" evidence="1">
    <location>
        <begin position="238"/>
        <end position="262"/>
    </location>
</feature>
<dbReference type="EMBL" id="JAMSHJ010000001">
    <property type="protein sequence ID" value="KAI5444123.1"/>
    <property type="molecule type" value="Genomic_DNA"/>
</dbReference>
<evidence type="ECO:0000313" key="3">
    <source>
        <dbReference type="Proteomes" id="UP001058974"/>
    </source>
</evidence>
<dbReference type="AlphaFoldDB" id="A0A9D5GX04"/>
<reference evidence="2 3" key="1">
    <citation type="journal article" date="2022" name="Nat. Genet.">
        <title>Improved pea reference genome and pan-genome highlight genomic features and evolutionary characteristics.</title>
        <authorList>
            <person name="Yang T."/>
            <person name="Liu R."/>
            <person name="Luo Y."/>
            <person name="Hu S."/>
            <person name="Wang D."/>
            <person name="Wang C."/>
            <person name="Pandey M.K."/>
            <person name="Ge S."/>
            <person name="Xu Q."/>
            <person name="Li N."/>
            <person name="Li G."/>
            <person name="Huang Y."/>
            <person name="Saxena R.K."/>
            <person name="Ji Y."/>
            <person name="Li M."/>
            <person name="Yan X."/>
            <person name="He Y."/>
            <person name="Liu Y."/>
            <person name="Wang X."/>
            <person name="Xiang C."/>
            <person name="Varshney R.K."/>
            <person name="Ding H."/>
            <person name="Gao S."/>
            <person name="Zong X."/>
        </authorList>
    </citation>
    <scope>NUCLEOTIDE SEQUENCE [LARGE SCALE GENOMIC DNA]</scope>
    <source>
        <strain evidence="2 3">cv. Zhongwan 6</strain>
    </source>
</reference>
<keyword evidence="3" id="KW-1185">Reference proteome</keyword>
<feature type="compositionally biased region" description="Basic and acidic residues" evidence="1">
    <location>
        <begin position="62"/>
        <end position="81"/>
    </location>
</feature>
<proteinExistence type="predicted"/>
<dbReference type="Proteomes" id="UP001058974">
    <property type="component" value="Chromosome 1"/>
</dbReference>
<evidence type="ECO:0000313" key="2">
    <source>
        <dbReference type="EMBL" id="KAI5444123.1"/>
    </source>
</evidence>
<feature type="region of interest" description="Disordered" evidence="1">
    <location>
        <begin position="126"/>
        <end position="158"/>
    </location>
</feature>
<feature type="region of interest" description="Disordered" evidence="1">
    <location>
        <begin position="230"/>
        <end position="262"/>
    </location>
</feature>